<dbReference type="PANTHER" id="PTHR12805">
    <property type="entry name" value="KIN17 KIN, ANTIGENIC DETERMINANT OF RECA PROTEIN HOMOLOG"/>
    <property type="match status" value="1"/>
</dbReference>
<proteinExistence type="inferred from homology"/>
<dbReference type="AlphaFoldDB" id="F0WAI7"/>
<dbReference type="EMBL" id="FR824091">
    <property type="protein sequence ID" value="CCA18158.1"/>
    <property type="molecule type" value="Genomic_DNA"/>
</dbReference>
<comment type="similarity">
    <text evidence="1">Belongs to the KIN17 family.</text>
</comment>
<dbReference type="GO" id="GO:0005634">
    <property type="term" value="C:nucleus"/>
    <property type="evidence" value="ECO:0007669"/>
    <property type="project" value="TreeGrafter"/>
</dbReference>
<dbReference type="Pfam" id="PF25095">
    <property type="entry name" value="C2H2-zf_KIN17"/>
    <property type="match status" value="1"/>
</dbReference>
<dbReference type="InterPro" id="IPR036236">
    <property type="entry name" value="Znf_C2H2_sf"/>
</dbReference>
<name>F0WAI7_9STRA</name>
<dbReference type="SUPFAM" id="SSF57667">
    <property type="entry name" value="beta-beta-alpha zinc fingers"/>
    <property type="match status" value="1"/>
</dbReference>
<dbReference type="InterPro" id="IPR038254">
    <property type="entry name" value="KIN17_WH-like_sf"/>
</dbReference>
<evidence type="ECO:0000313" key="6">
    <source>
        <dbReference type="EMBL" id="CCA18158.1"/>
    </source>
</evidence>
<feature type="domain" description="DNA/RNA-binding protein Kin17 WH-like" evidence="5">
    <location>
        <begin position="52"/>
        <end position="178"/>
    </location>
</feature>
<evidence type="ECO:0000256" key="2">
    <source>
        <dbReference type="ARBA" id="ARBA00022723"/>
    </source>
</evidence>
<sequence length="370" mass="43153">MPKHDFLAPKAIANRMKSKGLQKLRWFCQVCQKQCRDENGFKCHTSSDSHQRQMLIVANNPDRFIGGYSAQFERAFLENLKLRHGTKRVRANVVYNEYISDKMHIHMNATQWTTLSGFIQYLGRKSKCLVDETEKGWYIQYIDRDPRKIARQEELERKLRSDLDHEERNRRFIQKQLKIAKASGAREDFRPTKLQRAENNAKLSLNLRISDKRTKAKSIDQTNAFAEMTKKECSEEERRITSQEKDQGAGDADNWILEGIIVKVLNDEVGDGKYRNKKGVVERVEDEFCATLRMLDTSDVLQLDQDDLETVIPKEGNRVVILRGKHRKEIAQIVSIAFEEFSANLRLVSGPQRYIHQILNLSILILKMQW</sequence>
<dbReference type="InterPro" id="IPR019447">
    <property type="entry name" value="DNA/RNA-bd_Kin17_WH-like_dom"/>
</dbReference>
<dbReference type="InterPro" id="IPR041330">
    <property type="entry name" value="KN17_SH3"/>
</dbReference>
<accession>F0WAI7</accession>
<dbReference type="SMART" id="SM01253">
    <property type="entry name" value="Kin17_mid"/>
    <property type="match status" value="1"/>
</dbReference>
<dbReference type="GO" id="GO:0006974">
    <property type="term" value="P:DNA damage response"/>
    <property type="evidence" value="ECO:0007669"/>
    <property type="project" value="TreeGrafter"/>
</dbReference>
<reference evidence="6" key="1">
    <citation type="journal article" date="2011" name="PLoS Biol.">
        <title>Gene gain and loss during evolution of obligate parasitism in the white rust pathogen of Arabidopsis thaliana.</title>
        <authorList>
            <person name="Kemen E."/>
            <person name="Gardiner A."/>
            <person name="Schultz-Larsen T."/>
            <person name="Kemen A.C."/>
            <person name="Balmuth A.L."/>
            <person name="Robert-Seilaniantz A."/>
            <person name="Bailey K."/>
            <person name="Holub E."/>
            <person name="Studholme D.J."/>
            <person name="Maclean D."/>
            <person name="Jones J.D."/>
        </authorList>
    </citation>
    <scope>NUCLEOTIDE SEQUENCE</scope>
</reference>
<dbReference type="InterPro" id="IPR014722">
    <property type="entry name" value="Rib_uL2_dom2"/>
</dbReference>
<protein>
    <submittedName>
        <fullName evidence="6">Uncharacterized protein AlNc14C46G3712</fullName>
    </submittedName>
</protein>
<dbReference type="FunFam" id="1.10.10.2030:FF:000001">
    <property type="entry name" value="DNA/RNA-binding protein KIN17, putative"/>
    <property type="match status" value="1"/>
</dbReference>
<dbReference type="Pfam" id="PF18131">
    <property type="entry name" value="KN17_SH3"/>
    <property type="match status" value="1"/>
</dbReference>
<evidence type="ECO:0000256" key="1">
    <source>
        <dbReference type="ARBA" id="ARBA00008517"/>
    </source>
</evidence>
<dbReference type="Gene3D" id="2.30.30.30">
    <property type="match status" value="1"/>
</dbReference>
<evidence type="ECO:0000256" key="3">
    <source>
        <dbReference type="ARBA" id="ARBA00022771"/>
    </source>
</evidence>
<dbReference type="InterPro" id="IPR056767">
    <property type="entry name" value="C2H2-Znf_KIN17"/>
</dbReference>
<dbReference type="Pfam" id="PF10357">
    <property type="entry name" value="WH_KIN17"/>
    <property type="match status" value="1"/>
</dbReference>
<dbReference type="Gene3D" id="1.10.10.2030">
    <property type="entry name" value="DNA/RNA-binding protein Kin17, conserved domain"/>
    <property type="match status" value="1"/>
</dbReference>
<reference evidence="6" key="2">
    <citation type="submission" date="2011-02" db="EMBL/GenBank/DDBJ databases">
        <authorList>
            <person name="MacLean D."/>
        </authorList>
    </citation>
    <scope>NUCLEOTIDE SEQUENCE</scope>
</reference>
<evidence type="ECO:0000256" key="4">
    <source>
        <dbReference type="ARBA" id="ARBA00022833"/>
    </source>
</evidence>
<keyword evidence="2" id="KW-0479">Metal-binding</keyword>
<dbReference type="GO" id="GO:0008270">
    <property type="term" value="F:zinc ion binding"/>
    <property type="evidence" value="ECO:0007669"/>
    <property type="project" value="UniProtKB-KW"/>
</dbReference>
<organism evidence="6">
    <name type="scientific">Albugo laibachii Nc14</name>
    <dbReference type="NCBI Taxonomy" id="890382"/>
    <lineage>
        <taxon>Eukaryota</taxon>
        <taxon>Sar</taxon>
        <taxon>Stramenopiles</taxon>
        <taxon>Oomycota</taxon>
        <taxon>Peronosporomycetes</taxon>
        <taxon>Albuginales</taxon>
        <taxon>Albuginaceae</taxon>
        <taxon>Albugo</taxon>
    </lineage>
</organism>
<dbReference type="InterPro" id="IPR037321">
    <property type="entry name" value="KIN17-like"/>
</dbReference>
<keyword evidence="4" id="KW-0862">Zinc</keyword>
<dbReference type="PANTHER" id="PTHR12805:SF0">
    <property type="entry name" value="DNA_RNA-BINDING PROTEIN KIN17"/>
    <property type="match status" value="1"/>
</dbReference>
<dbReference type="GO" id="GO:0006260">
    <property type="term" value="P:DNA replication"/>
    <property type="evidence" value="ECO:0007669"/>
    <property type="project" value="TreeGrafter"/>
</dbReference>
<evidence type="ECO:0000259" key="5">
    <source>
        <dbReference type="SMART" id="SM01253"/>
    </source>
</evidence>
<keyword evidence="3" id="KW-0863">Zinc-finger</keyword>
<dbReference type="Gene3D" id="2.30.30.140">
    <property type="match status" value="1"/>
</dbReference>
<gene>
    <name evidence="6" type="primary">AlNc14C46G3712</name>
    <name evidence="6" type="ORF">ALNC14_043010</name>
</gene>
<dbReference type="HOGENOM" id="CLU_030065_1_0_1"/>
<dbReference type="GO" id="GO:0003690">
    <property type="term" value="F:double-stranded DNA binding"/>
    <property type="evidence" value="ECO:0007669"/>
    <property type="project" value="TreeGrafter"/>
</dbReference>